<feature type="region of interest" description="Disordered" evidence="7">
    <location>
        <begin position="769"/>
        <end position="790"/>
    </location>
</feature>
<dbReference type="SUPFAM" id="SSF54616">
    <property type="entry name" value="DNA-binding domain of Mlu1-box binding protein MBP1"/>
    <property type="match status" value="1"/>
</dbReference>
<reference evidence="9" key="1">
    <citation type="journal article" date="2020" name="Stud. Mycol.">
        <title>101 Dothideomycetes genomes: a test case for predicting lifestyles and emergence of pathogens.</title>
        <authorList>
            <person name="Haridas S."/>
            <person name="Albert R."/>
            <person name="Binder M."/>
            <person name="Bloem J."/>
            <person name="Labutti K."/>
            <person name="Salamov A."/>
            <person name="Andreopoulos B."/>
            <person name="Baker S."/>
            <person name="Barry K."/>
            <person name="Bills G."/>
            <person name="Bluhm B."/>
            <person name="Cannon C."/>
            <person name="Castanera R."/>
            <person name="Culley D."/>
            <person name="Daum C."/>
            <person name="Ezra D."/>
            <person name="Gonzalez J."/>
            <person name="Henrissat B."/>
            <person name="Kuo A."/>
            <person name="Liang C."/>
            <person name="Lipzen A."/>
            <person name="Lutzoni F."/>
            <person name="Magnuson J."/>
            <person name="Mondo S."/>
            <person name="Nolan M."/>
            <person name="Ohm R."/>
            <person name="Pangilinan J."/>
            <person name="Park H.-J."/>
            <person name="Ramirez L."/>
            <person name="Alfaro M."/>
            <person name="Sun H."/>
            <person name="Tritt A."/>
            <person name="Yoshinaga Y."/>
            <person name="Zwiers L.-H."/>
            <person name="Turgeon B."/>
            <person name="Goodwin S."/>
            <person name="Spatafora J."/>
            <person name="Crous P."/>
            <person name="Grigoriev I."/>
        </authorList>
    </citation>
    <scope>NUCLEOTIDE SEQUENCE</scope>
    <source>
        <strain evidence="9">CBS 269.34</strain>
    </source>
</reference>
<feature type="compositionally biased region" description="Low complexity" evidence="7">
    <location>
        <begin position="456"/>
        <end position="470"/>
    </location>
</feature>
<feature type="compositionally biased region" description="Polar residues" evidence="7">
    <location>
        <begin position="215"/>
        <end position="232"/>
    </location>
</feature>
<keyword evidence="5" id="KW-0804">Transcription</keyword>
<feature type="compositionally biased region" description="Polar residues" evidence="7">
    <location>
        <begin position="523"/>
        <end position="532"/>
    </location>
</feature>
<sequence length="927" mass="102618">MYSTKPHVATADGSLGAFPASRPNTYTYGNDVRQLHPAQTSPAPVLQDEISNAPDKAPGSYLPPLRYSSAHQFDTTGQLCPSGMKPRVTATLWDDEGSLCFQVEAKGVCVARREDNHMINGTKLLNVAGMTRGRRDGILKSEKTRHVVKIGPMHLKGVWIPFERALDFANRERITEQLFPLFVHDIGAFLYHPTNQPHAGVGAGHFLGASASLQSPLQHPHQAMSNTPQPSHSILPHPSASRPGLDRAHPFPTPPTSASSIIGMGNQGSSSASEWGQSDFQSMSGSQSLNIDTGLSNTRSMPATPVSTPPGSPLPHDSQWCPPSQGYNSNCAVVWDEIILDAEAMSLKKHSLTEVKRQMGPPEFANTLNERKALEVKTEPLPSTLDYSIQVEPPMTSKVVELDDADDIQRLSDIPDLGEADSCGGVTQSQRGQSDLDLESKTSHFQASPMMQSEPSTAGTATSATNSSYDESSEEESFDIPARKKRMIDLAMMEFYRMFDATFGIRQVASGESAKSGVVNCVNTSNGESAKPQNAKRKAADNNGRDDGENEDDQPRKRSKPSNDDDLECQRKLACPYFKRNPRKYGNVHSCLGPGWVAIARLKEHLYRRHALPPQCTRCCQTFKSEAELKAHSRIPEGCEIRDEERLEGFDLSQEKRLRSKKRGLLGDAREDQWRDVYLILFPDALLSEIPSPYYNYDEDSGRQPINSPSSAGFARYDAYLRRELPQRVRQELEAEMEEELGLVDERLKSRLSTIVRNCLEQLCQTYKGKSPTTEEATEDETPAPTERLNANSLPGPSILHYDMAVFEIPSEACLEMWDDFMACSDIGGGEPSDSAYGSLDRVRDSAMTEDTSHMPETDESWMLPFFDSQSEFPHMERRLSCPPPHASTDHGEDHIEARSANIGKGKGKEKEKCDADMWLDKQQGEI</sequence>
<dbReference type="PANTHER" id="PTHR47792">
    <property type="entry name" value="PROTEIN SOK2-RELATED"/>
    <property type="match status" value="1"/>
</dbReference>
<evidence type="ECO:0000313" key="9">
    <source>
        <dbReference type="EMBL" id="KAF2492919.1"/>
    </source>
</evidence>
<feature type="region of interest" description="Disordered" evidence="7">
    <location>
        <begin position="523"/>
        <end position="567"/>
    </location>
</feature>
<feature type="compositionally biased region" description="Basic and acidic residues" evidence="7">
    <location>
        <begin position="907"/>
        <end position="927"/>
    </location>
</feature>
<feature type="compositionally biased region" description="Basic and acidic residues" evidence="7">
    <location>
        <begin position="538"/>
        <end position="547"/>
    </location>
</feature>
<accession>A0A6A6QLC7</accession>
<evidence type="ECO:0000256" key="6">
    <source>
        <dbReference type="ARBA" id="ARBA00023321"/>
    </source>
</evidence>
<comment type="similarity">
    <text evidence="1">Belongs to the EFG1/PHD1/stuA family.</text>
</comment>
<feature type="region of interest" description="Disordered" evidence="7">
    <location>
        <begin position="883"/>
        <end position="927"/>
    </location>
</feature>
<feature type="domain" description="HTH APSES-type" evidence="8">
    <location>
        <begin position="87"/>
        <end position="193"/>
    </location>
</feature>
<proteinExistence type="inferred from homology"/>
<dbReference type="OrthoDB" id="5407653at2759"/>
<gene>
    <name evidence="9" type="ORF">BU16DRAFT_93784</name>
</gene>
<keyword evidence="6" id="KW-0183">Conidiation</keyword>
<evidence type="ECO:0000313" key="10">
    <source>
        <dbReference type="Proteomes" id="UP000799750"/>
    </source>
</evidence>
<feature type="compositionally biased region" description="Polar residues" evidence="7">
    <location>
        <begin position="443"/>
        <end position="455"/>
    </location>
</feature>
<feature type="region of interest" description="Disordered" evidence="7">
    <location>
        <begin position="215"/>
        <end position="316"/>
    </location>
</feature>
<dbReference type="SMART" id="SM01252">
    <property type="entry name" value="KilA-N"/>
    <property type="match status" value="1"/>
</dbReference>
<evidence type="ECO:0000259" key="8">
    <source>
        <dbReference type="PROSITE" id="PS51299"/>
    </source>
</evidence>
<dbReference type="AlphaFoldDB" id="A0A6A6QLC7"/>
<dbReference type="GO" id="GO:0045944">
    <property type="term" value="P:positive regulation of transcription by RNA polymerase II"/>
    <property type="evidence" value="ECO:0007669"/>
    <property type="project" value="TreeGrafter"/>
</dbReference>
<keyword evidence="4" id="KW-0238">DNA-binding</keyword>
<feature type="region of interest" description="Disordered" evidence="7">
    <location>
        <begin position="414"/>
        <end position="480"/>
    </location>
</feature>
<protein>
    <recommendedName>
        <fullName evidence="8">HTH APSES-type domain-containing protein</fullName>
    </recommendedName>
</protein>
<name>A0A6A6QLC7_9PEZI</name>
<evidence type="ECO:0000256" key="3">
    <source>
        <dbReference type="ARBA" id="ARBA00023015"/>
    </source>
</evidence>
<dbReference type="Pfam" id="PF04383">
    <property type="entry name" value="KilA-N"/>
    <property type="match status" value="1"/>
</dbReference>
<dbReference type="Proteomes" id="UP000799750">
    <property type="component" value="Unassembled WGS sequence"/>
</dbReference>
<organism evidence="9 10">
    <name type="scientific">Lophium mytilinum</name>
    <dbReference type="NCBI Taxonomy" id="390894"/>
    <lineage>
        <taxon>Eukaryota</taxon>
        <taxon>Fungi</taxon>
        <taxon>Dikarya</taxon>
        <taxon>Ascomycota</taxon>
        <taxon>Pezizomycotina</taxon>
        <taxon>Dothideomycetes</taxon>
        <taxon>Pleosporomycetidae</taxon>
        <taxon>Mytilinidiales</taxon>
        <taxon>Mytilinidiaceae</taxon>
        <taxon>Lophium</taxon>
    </lineage>
</organism>
<evidence type="ECO:0000256" key="1">
    <source>
        <dbReference type="ARBA" id="ARBA00007247"/>
    </source>
</evidence>
<evidence type="ECO:0000256" key="4">
    <source>
        <dbReference type="ARBA" id="ARBA00023125"/>
    </source>
</evidence>
<dbReference type="InterPro" id="IPR018004">
    <property type="entry name" value="KilA/APSES_HTH"/>
</dbReference>
<keyword evidence="10" id="KW-1185">Reference proteome</keyword>
<dbReference type="Gene3D" id="3.10.260.10">
    <property type="entry name" value="Transcription regulator HTH, APSES-type DNA-binding domain"/>
    <property type="match status" value="1"/>
</dbReference>
<evidence type="ECO:0000256" key="5">
    <source>
        <dbReference type="ARBA" id="ARBA00023163"/>
    </source>
</evidence>
<keyword evidence="3" id="KW-0805">Transcription regulation</keyword>
<feature type="compositionally biased region" description="Basic and acidic residues" evidence="7">
    <location>
        <begin position="888"/>
        <end position="898"/>
    </location>
</feature>
<dbReference type="GO" id="GO:0048315">
    <property type="term" value="P:conidium formation"/>
    <property type="evidence" value="ECO:0007669"/>
    <property type="project" value="UniProtKB-KW"/>
</dbReference>
<keyword evidence="2" id="KW-0749">Sporulation</keyword>
<dbReference type="GO" id="GO:0030435">
    <property type="term" value="P:sporulation resulting in formation of a cellular spore"/>
    <property type="evidence" value="ECO:0007669"/>
    <property type="project" value="UniProtKB-KW"/>
</dbReference>
<dbReference type="PROSITE" id="PS51299">
    <property type="entry name" value="HTH_APSES"/>
    <property type="match status" value="1"/>
</dbReference>
<dbReference type="InterPro" id="IPR029790">
    <property type="entry name" value="EFG1/Phd1/StuA"/>
</dbReference>
<evidence type="ECO:0000256" key="2">
    <source>
        <dbReference type="ARBA" id="ARBA00022969"/>
    </source>
</evidence>
<dbReference type="InterPro" id="IPR036887">
    <property type="entry name" value="HTH_APSES_sf"/>
</dbReference>
<dbReference type="EMBL" id="MU004193">
    <property type="protein sequence ID" value="KAF2492919.1"/>
    <property type="molecule type" value="Genomic_DNA"/>
</dbReference>
<dbReference type="PANTHER" id="PTHR47792:SF1">
    <property type="entry name" value="PROTEIN SOK2-RELATED"/>
    <property type="match status" value="1"/>
</dbReference>
<dbReference type="GO" id="GO:0003700">
    <property type="term" value="F:DNA-binding transcription factor activity"/>
    <property type="evidence" value="ECO:0007669"/>
    <property type="project" value="TreeGrafter"/>
</dbReference>
<evidence type="ECO:0000256" key="7">
    <source>
        <dbReference type="SAM" id="MobiDB-lite"/>
    </source>
</evidence>
<dbReference type="InterPro" id="IPR003163">
    <property type="entry name" value="Tscrpt_reg_HTH_APSES-type"/>
</dbReference>
<dbReference type="GO" id="GO:0005634">
    <property type="term" value="C:nucleus"/>
    <property type="evidence" value="ECO:0007669"/>
    <property type="project" value="TreeGrafter"/>
</dbReference>
<dbReference type="GO" id="GO:0043565">
    <property type="term" value="F:sequence-specific DNA binding"/>
    <property type="evidence" value="ECO:0007669"/>
    <property type="project" value="TreeGrafter"/>
</dbReference>
<feature type="compositionally biased region" description="Polar residues" evidence="7">
    <location>
        <begin position="267"/>
        <end position="301"/>
    </location>
</feature>